<dbReference type="EMBL" id="AYYP01000072">
    <property type="protein sequence ID" value="KRM63008.1"/>
    <property type="molecule type" value="Genomic_DNA"/>
</dbReference>
<dbReference type="InterPro" id="IPR037278">
    <property type="entry name" value="ARFGAP/RecO"/>
</dbReference>
<dbReference type="InterPro" id="IPR012340">
    <property type="entry name" value="NA-bd_OB-fold"/>
</dbReference>
<dbReference type="OrthoDB" id="9797083at2"/>
<dbReference type="PANTHER" id="PTHR33991">
    <property type="entry name" value="DNA REPAIR PROTEIN RECO"/>
    <property type="match status" value="1"/>
</dbReference>
<proteinExistence type="inferred from homology"/>
<protein>
    <recommendedName>
        <fullName evidence="2 7">DNA repair protein RecO</fullName>
    </recommendedName>
    <alternativeName>
        <fullName evidence="6 7">Recombination protein O</fullName>
    </alternativeName>
</protein>
<feature type="domain" description="DNA replication/recombination mediator RecO N-terminal" evidence="8">
    <location>
        <begin position="8"/>
        <end position="78"/>
    </location>
</feature>
<evidence type="ECO:0000256" key="5">
    <source>
        <dbReference type="ARBA" id="ARBA00023204"/>
    </source>
</evidence>
<keyword evidence="5 7" id="KW-0234">DNA repair</keyword>
<evidence type="ECO:0000256" key="1">
    <source>
        <dbReference type="ARBA" id="ARBA00007452"/>
    </source>
</evidence>
<dbReference type="Proteomes" id="UP000051008">
    <property type="component" value="Unassembled WGS sequence"/>
</dbReference>
<dbReference type="SUPFAM" id="SSF50249">
    <property type="entry name" value="Nucleic acid-binding proteins"/>
    <property type="match status" value="1"/>
</dbReference>
<evidence type="ECO:0000256" key="6">
    <source>
        <dbReference type="ARBA" id="ARBA00033409"/>
    </source>
</evidence>
<comment type="function">
    <text evidence="7">Involved in DNA repair and RecF pathway recombination.</text>
</comment>
<dbReference type="RefSeq" id="WP_056977929.1">
    <property type="nucleotide sequence ID" value="NZ_AYYP01000072.1"/>
</dbReference>
<reference evidence="9 10" key="1">
    <citation type="journal article" date="2015" name="Genome Announc.">
        <title>Expanding the biotechnology potential of lactobacilli through comparative genomics of 213 strains and associated genera.</title>
        <authorList>
            <person name="Sun Z."/>
            <person name="Harris H.M."/>
            <person name="McCann A."/>
            <person name="Guo C."/>
            <person name="Argimon S."/>
            <person name="Zhang W."/>
            <person name="Yang X."/>
            <person name="Jeffery I.B."/>
            <person name="Cooney J.C."/>
            <person name="Kagawa T.F."/>
            <person name="Liu W."/>
            <person name="Song Y."/>
            <person name="Salvetti E."/>
            <person name="Wrobel A."/>
            <person name="Rasinkangas P."/>
            <person name="Parkhill J."/>
            <person name="Rea M.C."/>
            <person name="O'Sullivan O."/>
            <person name="Ritari J."/>
            <person name="Douillard F.P."/>
            <person name="Paul Ross R."/>
            <person name="Yang R."/>
            <person name="Briner A.E."/>
            <person name="Felis G.E."/>
            <person name="de Vos W.M."/>
            <person name="Barrangou R."/>
            <person name="Klaenhammer T.R."/>
            <person name="Caufield P.W."/>
            <person name="Cui Y."/>
            <person name="Zhang H."/>
            <person name="O'Toole P.W."/>
        </authorList>
    </citation>
    <scope>NUCLEOTIDE SEQUENCE [LARGE SCALE GENOMIC DNA]</scope>
    <source>
        <strain evidence="9 10">DSM 20509</strain>
    </source>
</reference>
<dbReference type="SUPFAM" id="SSF57863">
    <property type="entry name" value="ArfGap/RecO-like zinc finger"/>
    <property type="match status" value="1"/>
</dbReference>
<evidence type="ECO:0000256" key="7">
    <source>
        <dbReference type="HAMAP-Rule" id="MF_00201"/>
    </source>
</evidence>
<evidence type="ECO:0000313" key="10">
    <source>
        <dbReference type="Proteomes" id="UP000051008"/>
    </source>
</evidence>
<evidence type="ECO:0000256" key="2">
    <source>
        <dbReference type="ARBA" id="ARBA00021310"/>
    </source>
</evidence>
<dbReference type="AlphaFoldDB" id="A0A0R2A7G0"/>
<dbReference type="InterPro" id="IPR022572">
    <property type="entry name" value="DNA_rep/recomb_RecO_N"/>
</dbReference>
<dbReference type="GO" id="GO:0043590">
    <property type="term" value="C:bacterial nucleoid"/>
    <property type="evidence" value="ECO:0007669"/>
    <property type="project" value="TreeGrafter"/>
</dbReference>
<evidence type="ECO:0000313" key="9">
    <source>
        <dbReference type="EMBL" id="KRM63008.1"/>
    </source>
</evidence>
<dbReference type="PATRIC" id="fig|1423718.3.peg.1307"/>
<name>A0A0R2A7G0_9LACO</name>
<keyword evidence="10" id="KW-1185">Reference proteome</keyword>
<keyword evidence="4 7" id="KW-0233">DNA recombination</keyword>
<dbReference type="GO" id="GO:0006310">
    <property type="term" value="P:DNA recombination"/>
    <property type="evidence" value="ECO:0007669"/>
    <property type="project" value="UniProtKB-UniRule"/>
</dbReference>
<evidence type="ECO:0000256" key="4">
    <source>
        <dbReference type="ARBA" id="ARBA00023172"/>
    </source>
</evidence>
<organism evidence="9 10">
    <name type="scientific">Ligilactobacillus agilis DSM 20509</name>
    <dbReference type="NCBI Taxonomy" id="1423718"/>
    <lineage>
        <taxon>Bacteria</taxon>
        <taxon>Bacillati</taxon>
        <taxon>Bacillota</taxon>
        <taxon>Bacilli</taxon>
        <taxon>Lactobacillales</taxon>
        <taxon>Lactobacillaceae</taxon>
        <taxon>Ligilactobacillus</taxon>
    </lineage>
</organism>
<gene>
    <name evidence="7" type="primary">recO</name>
    <name evidence="9" type="ORF">FC14_GL001248</name>
</gene>
<dbReference type="Pfam" id="PF02565">
    <property type="entry name" value="RecO_C"/>
    <property type="match status" value="1"/>
</dbReference>
<dbReference type="NCBIfam" id="TIGR00613">
    <property type="entry name" value="reco"/>
    <property type="match status" value="1"/>
</dbReference>
<dbReference type="PANTHER" id="PTHR33991:SF1">
    <property type="entry name" value="DNA REPAIR PROTEIN RECO"/>
    <property type="match status" value="1"/>
</dbReference>
<dbReference type="HAMAP" id="MF_00201">
    <property type="entry name" value="RecO"/>
    <property type="match status" value="1"/>
</dbReference>
<dbReference type="InterPro" id="IPR042242">
    <property type="entry name" value="RecO_C"/>
</dbReference>
<accession>A0A0R2A7G0</accession>
<dbReference type="Pfam" id="PF11967">
    <property type="entry name" value="RecO_N"/>
    <property type="match status" value="1"/>
</dbReference>
<dbReference type="InterPro" id="IPR003717">
    <property type="entry name" value="RecO"/>
</dbReference>
<dbReference type="Gene3D" id="2.40.50.140">
    <property type="entry name" value="Nucleic acid-binding proteins"/>
    <property type="match status" value="1"/>
</dbReference>
<dbReference type="GO" id="GO:0006302">
    <property type="term" value="P:double-strand break repair"/>
    <property type="evidence" value="ECO:0007669"/>
    <property type="project" value="TreeGrafter"/>
</dbReference>
<comment type="caution">
    <text evidence="9">The sequence shown here is derived from an EMBL/GenBank/DDBJ whole genome shotgun (WGS) entry which is preliminary data.</text>
</comment>
<evidence type="ECO:0000259" key="8">
    <source>
        <dbReference type="Pfam" id="PF11967"/>
    </source>
</evidence>
<comment type="similarity">
    <text evidence="1 7">Belongs to the RecO family.</text>
</comment>
<dbReference type="Gene3D" id="1.20.1440.120">
    <property type="entry name" value="Recombination protein O, C-terminal domain"/>
    <property type="match status" value="1"/>
</dbReference>
<keyword evidence="3 7" id="KW-0227">DNA damage</keyword>
<evidence type="ECO:0000256" key="3">
    <source>
        <dbReference type="ARBA" id="ARBA00022763"/>
    </source>
</evidence>
<sequence length="252" mass="28998">MALHQGEEFRGIVVSRKNYRERDMLVKILTDRFGFKTFFVRGVAKRGFSMGAAILPYAYGTYLGSISDEGLSFITNPKEVEQFKQLSQDIELNAYAAYILGLAEQAFMGQYNPSWYLNVYQALSLIDQGFDPAVITNIMEVQFLACFGVMPNLRTCVICQQAAGSFDYSESYGGLLCEKHWYLDPHRLHLDQRTIYFLRLFSAVDLSKINSIELEAKTKVNLRKTLDEIYRQQVGVYVKAKRFLDQMAKWHL</sequence>